<proteinExistence type="predicted"/>
<sequence>MASTAQEVGDVAVEPVHESCLPPSSLRRMSLDLDPCLGESAPSESGETSEAASAATDDDPIIVQGEVLRVSRAMNVSMLLEVSDLMRGLRNQRQPLLMMWRRDWQTRAPVFLKGRSLVLARAMSDLGQLLLTW</sequence>
<evidence type="ECO:0000313" key="3">
    <source>
        <dbReference type="Proteomes" id="UP000017836"/>
    </source>
</evidence>
<dbReference type="Proteomes" id="UP000017836">
    <property type="component" value="Unassembled WGS sequence"/>
</dbReference>
<dbReference type="HOGENOM" id="CLU_1909501_0_0_1"/>
<name>W1NE57_AMBTC</name>
<dbReference type="EMBL" id="KI397698">
    <property type="protein sequence ID" value="ERM93450.1"/>
    <property type="molecule type" value="Genomic_DNA"/>
</dbReference>
<organism evidence="2 3">
    <name type="scientific">Amborella trichopoda</name>
    <dbReference type="NCBI Taxonomy" id="13333"/>
    <lineage>
        <taxon>Eukaryota</taxon>
        <taxon>Viridiplantae</taxon>
        <taxon>Streptophyta</taxon>
        <taxon>Embryophyta</taxon>
        <taxon>Tracheophyta</taxon>
        <taxon>Spermatophyta</taxon>
        <taxon>Magnoliopsida</taxon>
        <taxon>Amborellales</taxon>
        <taxon>Amborellaceae</taxon>
        <taxon>Amborella</taxon>
    </lineage>
</organism>
<reference evidence="3" key="1">
    <citation type="journal article" date="2013" name="Science">
        <title>The Amborella genome and the evolution of flowering plants.</title>
        <authorList>
            <consortium name="Amborella Genome Project"/>
        </authorList>
    </citation>
    <scope>NUCLEOTIDE SEQUENCE [LARGE SCALE GENOMIC DNA]</scope>
</reference>
<evidence type="ECO:0000256" key="1">
    <source>
        <dbReference type="SAM" id="MobiDB-lite"/>
    </source>
</evidence>
<feature type="region of interest" description="Disordered" evidence="1">
    <location>
        <begin position="31"/>
        <end position="58"/>
    </location>
</feature>
<dbReference type="AlphaFoldDB" id="W1NE57"/>
<feature type="compositionally biased region" description="Low complexity" evidence="1">
    <location>
        <begin position="38"/>
        <end position="55"/>
    </location>
</feature>
<protein>
    <submittedName>
        <fullName evidence="2">Uncharacterized protein</fullName>
    </submittedName>
</protein>
<accession>W1NE57</accession>
<keyword evidence="3" id="KW-1185">Reference proteome</keyword>
<dbReference type="Gramene" id="ERM93450">
    <property type="protein sequence ID" value="ERM93450"/>
    <property type="gene ID" value="AMTR_s00132p00026950"/>
</dbReference>
<evidence type="ECO:0000313" key="2">
    <source>
        <dbReference type="EMBL" id="ERM93450.1"/>
    </source>
</evidence>
<gene>
    <name evidence="2" type="ORF">AMTR_s00132p00026950</name>
</gene>